<evidence type="ECO:0000256" key="4">
    <source>
        <dbReference type="ARBA" id="ARBA00022692"/>
    </source>
</evidence>
<dbReference type="Proteomes" id="UP000185728">
    <property type="component" value="Unassembled WGS sequence"/>
</dbReference>
<evidence type="ECO:0000313" key="12">
    <source>
        <dbReference type="EMBL" id="SIS90278.1"/>
    </source>
</evidence>
<keyword evidence="13" id="KW-1185">Reference proteome</keyword>
<evidence type="ECO:0000259" key="11">
    <source>
        <dbReference type="Pfam" id="PF07715"/>
    </source>
</evidence>
<evidence type="ECO:0000256" key="2">
    <source>
        <dbReference type="ARBA" id="ARBA00022448"/>
    </source>
</evidence>
<evidence type="ECO:0000313" key="13">
    <source>
        <dbReference type="Proteomes" id="UP000185728"/>
    </source>
</evidence>
<evidence type="ECO:0000259" key="10">
    <source>
        <dbReference type="Pfam" id="PF00593"/>
    </source>
</evidence>
<dbReference type="Pfam" id="PF13715">
    <property type="entry name" value="CarbopepD_reg_2"/>
    <property type="match status" value="1"/>
</dbReference>
<name>A0ABY1KXS0_9FLAO</name>
<dbReference type="InterPro" id="IPR000531">
    <property type="entry name" value="Beta-barrel_TonB"/>
</dbReference>
<dbReference type="InterPro" id="IPR008969">
    <property type="entry name" value="CarboxyPept-like_regulatory"/>
</dbReference>
<keyword evidence="5 9" id="KW-0798">TonB box</keyword>
<proteinExistence type="inferred from homology"/>
<keyword evidence="7 8" id="KW-0998">Cell outer membrane</keyword>
<evidence type="ECO:0000256" key="3">
    <source>
        <dbReference type="ARBA" id="ARBA00022452"/>
    </source>
</evidence>
<evidence type="ECO:0000256" key="6">
    <source>
        <dbReference type="ARBA" id="ARBA00023136"/>
    </source>
</evidence>
<dbReference type="InterPro" id="IPR023996">
    <property type="entry name" value="TonB-dep_OMP_SusC/RagA"/>
</dbReference>
<feature type="domain" description="TonB-dependent receptor plug" evidence="11">
    <location>
        <begin position="228"/>
        <end position="336"/>
    </location>
</feature>
<dbReference type="SUPFAM" id="SSF56935">
    <property type="entry name" value="Porins"/>
    <property type="match status" value="1"/>
</dbReference>
<dbReference type="Gene3D" id="2.60.40.1120">
    <property type="entry name" value="Carboxypeptidase-like, regulatory domain"/>
    <property type="match status" value="1"/>
</dbReference>
<dbReference type="Gene3D" id="2.40.170.20">
    <property type="entry name" value="TonB-dependent receptor, beta-barrel domain"/>
    <property type="match status" value="1"/>
</dbReference>
<dbReference type="Pfam" id="PF00593">
    <property type="entry name" value="TonB_dep_Rec_b-barrel"/>
    <property type="match status" value="1"/>
</dbReference>
<dbReference type="InterPro" id="IPR012910">
    <property type="entry name" value="Plug_dom"/>
</dbReference>
<evidence type="ECO:0000256" key="5">
    <source>
        <dbReference type="ARBA" id="ARBA00023077"/>
    </source>
</evidence>
<dbReference type="PROSITE" id="PS52016">
    <property type="entry name" value="TONB_DEPENDENT_REC_3"/>
    <property type="match status" value="1"/>
</dbReference>
<dbReference type="EMBL" id="FTOB01000004">
    <property type="protein sequence ID" value="SIS90278.1"/>
    <property type="molecule type" value="Genomic_DNA"/>
</dbReference>
<comment type="subcellular location">
    <subcellularLocation>
        <location evidence="1 8">Cell outer membrane</location>
        <topology evidence="1 8">Multi-pass membrane protein</topology>
    </subcellularLocation>
</comment>
<dbReference type="InterPro" id="IPR037066">
    <property type="entry name" value="Plug_dom_sf"/>
</dbReference>
<reference evidence="12 13" key="1">
    <citation type="submission" date="2017-01" db="EMBL/GenBank/DDBJ databases">
        <authorList>
            <person name="Varghese N."/>
            <person name="Submissions S."/>
        </authorList>
    </citation>
    <scope>NUCLEOTIDE SEQUENCE [LARGE SCALE GENOMIC DNA]</scope>
    <source>
        <strain evidence="12 13">DSM 2061</strain>
    </source>
</reference>
<keyword evidence="2 8" id="KW-0813">Transport</keyword>
<dbReference type="NCBIfam" id="TIGR04057">
    <property type="entry name" value="SusC_RagA_signa"/>
    <property type="match status" value="1"/>
</dbReference>
<dbReference type="SUPFAM" id="SSF49464">
    <property type="entry name" value="Carboxypeptidase regulatory domain-like"/>
    <property type="match status" value="1"/>
</dbReference>
<keyword evidence="4 8" id="KW-0812">Transmembrane</keyword>
<evidence type="ECO:0000256" key="1">
    <source>
        <dbReference type="ARBA" id="ARBA00004571"/>
    </source>
</evidence>
<accession>A0ABY1KXS0</accession>
<comment type="caution">
    <text evidence="12">The sequence shown here is derived from an EMBL/GenBank/DDBJ whole genome shotgun (WGS) entry which is preliminary data.</text>
</comment>
<dbReference type="InterPro" id="IPR036942">
    <property type="entry name" value="Beta-barrel_TonB_sf"/>
</dbReference>
<evidence type="ECO:0000256" key="7">
    <source>
        <dbReference type="ARBA" id="ARBA00023237"/>
    </source>
</evidence>
<evidence type="ECO:0000256" key="8">
    <source>
        <dbReference type="PROSITE-ProRule" id="PRU01360"/>
    </source>
</evidence>
<organism evidence="12 13">
    <name type="scientific">Zobellia uliginosa</name>
    <dbReference type="NCBI Taxonomy" id="143224"/>
    <lineage>
        <taxon>Bacteria</taxon>
        <taxon>Pseudomonadati</taxon>
        <taxon>Bacteroidota</taxon>
        <taxon>Flavobacteriia</taxon>
        <taxon>Flavobacteriales</taxon>
        <taxon>Flavobacteriaceae</taxon>
        <taxon>Zobellia</taxon>
    </lineage>
</organism>
<protein>
    <submittedName>
        <fullName evidence="12">TonB-linked outer membrane protein, SusC/RagA family</fullName>
    </submittedName>
</protein>
<dbReference type="RefSeq" id="WP_083690502.1">
    <property type="nucleotide sequence ID" value="NZ_FTOB01000004.1"/>
</dbReference>
<dbReference type="Pfam" id="PF07715">
    <property type="entry name" value="Plug"/>
    <property type="match status" value="1"/>
</dbReference>
<gene>
    <name evidence="12" type="ORF">SAMN05421766_104764</name>
</gene>
<dbReference type="InterPro" id="IPR039426">
    <property type="entry name" value="TonB-dep_rcpt-like"/>
</dbReference>
<dbReference type="InterPro" id="IPR023997">
    <property type="entry name" value="TonB-dep_OMP_SusC/RagA_CS"/>
</dbReference>
<sequence>MKKLLISTRSIRSTIRFDLKMKLTTLFVLTAMFSMSANSTYSQNKISVKLENTTIAHFIDEIENSTDFRFVYRVKDVDLKRKISISANEELIEKILRQVFNAGKTEFTILENQIYLTQAKNTPKAVNIPITPLIVQQSISGMITDENGDPLPGASVVEKGTTNGTATDFDGNFVLEIGPDAVLEVSYIGYKSQEIVVGTQTTISAQLEPASAALEEVVLIGYGQQSRSKVIGSVSEIKSEDLQNVTAATIDQQLAGKLSGVVINQSNGQPGQDSQIVIRGTGTLTAGSNPLIVVDGFPLSEGSSLGSINPNDIKTINILKDAASAAIYGSRAANGVILITTKAGGLNKKTTVTLDVYGGVQQQSSGMDLVDAYQFAQFLTEARNWGYVSKDPTNRSESDPNSVRVTKLIDGKQIDGRELFLTDLQPYLDGQSGLVNTDWMDQAFRTAPISNYALSISGGNDKTQYYTSLGYFDQEGVVIGTDYKRYSASINLESKVSEKIKFGVNIKPSYSIENSVDQGSRSNGALGLIPLNSPFYRAYNADGSVNISEQLINEQHEIEGVRINGTPVENLVATSNEVGDNKRRFRVFGNTYLDAEIIDGLTYRLSLGGDYDSYIRNYYYPISVGSYRTPAPRSDAEADQYKQSKINYLIENTLTYDKTYGDHHLNVLAGYTFQKERIDLTQVTGTGFADDNIRNIAGASTFTAVSDMGIWTLESYLARLQYDFGARYLLSAAIRRDGSSRFGVNNRWGNFPSVSAGWVFSREEFFPSDGLVSFGKFSASWGQTGNNQIGTYGSKALVTGSNYVFNGAISPGFITTSAPNPDLGWEIASSMNIGLDLGLFNNKLNFTMAYYKTNTKDLLLDVPVPQQTGYDNVLANIGEMENKGWEFQLAGNNFMVGNLGIGFNANLTSYQNKVLALGPGQDRIATGRDQLFVTQIGHPIAEIYGYKVDGVFKTQDEIDNYPHLDGTITGDLRAVDVNNDGVIDSNDKVSKGTYAPDFTYGFGANVSYKGFNLSFNFTGVEGRTLLDDDLSSLTESGEGFGVPTTYYFENRYHPVNNPDGFLGQPNFGNFSNSRKILRSSVTVEEGNGDYFRFRDLRLGYDFQQNLLDKLKVSALQVYVSGNNLFTSTKWRGWNPDGTSSNILESGYTTGGNYPISSTYTVGLKISY</sequence>
<keyword evidence="6 8" id="KW-0472">Membrane</keyword>
<dbReference type="Gene3D" id="2.170.130.10">
    <property type="entry name" value="TonB-dependent receptor, plug domain"/>
    <property type="match status" value="1"/>
</dbReference>
<comment type="similarity">
    <text evidence="8 9">Belongs to the TonB-dependent receptor family.</text>
</comment>
<dbReference type="NCBIfam" id="TIGR04056">
    <property type="entry name" value="OMP_RagA_SusC"/>
    <property type="match status" value="1"/>
</dbReference>
<evidence type="ECO:0000256" key="9">
    <source>
        <dbReference type="RuleBase" id="RU003357"/>
    </source>
</evidence>
<keyword evidence="3 8" id="KW-1134">Transmembrane beta strand</keyword>
<feature type="domain" description="TonB-dependent receptor-like beta-barrel" evidence="10">
    <location>
        <begin position="595"/>
        <end position="1124"/>
    </location>
</feature>